<dbReference type="SUPFAM" id="SSF54534">
    <property type="entry name" value="FKBP-like"/>
    <property type="match status" value="1"/>
</dbReference>
<dbReference type="Gene3D" id="2.40.10.330">
    <property type="match status" value="1"/>
</dbReference>
<dbReference type="Gene3D" id="3.10.50.40">
    <property type="match status" value="1"/>
</dbReference>
<evidence type="ECO:0000313" key="9">
    <source>
        <dbReference type="Proteomes" id="UP001589758"/>
    </source>
</evidence>
<dbReference type="PANTHER" id="PTHR47861">
    <property type="entry name" value="FKBP-TYPE PEPTIDYL-PROLYL CIS-TRANS ISOMERASE SLYD"/>
    <property type="match status" value="1"/>
</dbReference>
<dbReference type="Proteomes" id="UP001589758">
    <property type="component" value="Unassembled WGS sequence"/>
</dbReference>
<keyword evidence="3 5" id="KW-0697">Rotamase</keyword>
<gene>
    <name evidence="8" type="primary">fkpB</name>
    <name evidence="8" type="ORF">ACFFIT_11825</name>
</gene>
<dbReference type="PROSITE" id="PS50059">
    <property type="entry name" value="FKBP_PPIASE"/>
    <property type="match status" value="1"/>
</dbReference>
<reference evidence="8 9" key="1">
    <citation type="submission" date="2024-09" db="EMBL/GenBank/DDBJ databases">
        <authorList>
            <person name="Sun Q."/>
            <person name="Mori K."/>
        </authorList>
    </citation>
    <scope>NUCLEOTIDE SEQUENCE [LARGE SCALE GENOMIC DNA]</scope>
    <source>
        <strain evidence="8 9">CCM 8545</strain>
    </source>
</reference>
<name>A0ABV6CF79_9GAMM</name>
<dbReference type="EC" id="5.2.1.8" evidence="6"/>
<dbReference type="EMBL" id="JBHLXE010000108">
    <property type="protein sequence ID" value="MFC0180760.1"/>
    <property type="molecule type" value="Genomic_DNA"/>
</dbReference>
<dbReference type="InterPro" id="IPR046357">
    <property type="entry name" value="PPIase_dom_sf"/>
</dbReference>
<evidence type="ECO:0000256" key="4">
    <source>
        <dbReference type="ARBA" id="ARBA00023235"/>
    </source>
</evidence>
<evidence type="ECO:0000259" key="7">
    <source>
        <dbReference type="PROSITE" id="PS50059"/>
    </source>
</evidence>
<evidence type="ECO:0000313" key="8">
    <source>
        <dbReference type="EMBL" id="MFC0180760.1"/>
    </source>
</evidence>
<organism evidence="8 9">
    <name type="scientific">Thorsellia kenyensis</name>
    <dbReference type="NCBI Taxonomy" id="1549888"/>
    <lineage>
        <taxon>Bacteria</taxon>
        <taxon>Pseudomonadati</taxon>
        <taxon>Pseudomonadota</taxon>
        <taxon>Gammaproteobacteria</taxon>
        <taxon>Enterobacterales</taxon>
        <taxon>Thorselliaceae</taxon>
        <taxon>Thorsellia</taxon>
    </lineage>
</organism>
<protein>
    <recommendedName>
        <fullName evidence="6">Peptidyl-prolyl cis-trans isomerase</fullName>
        <ecNumber evidence="6">5.2.1.8</ecNumber>
    </recommendedName>
</protein>
<evidence type="ECO:0000256" key="5">
    <source>
        <dbReference type="PROSITE-ProRule" id="PRU00277"/>
    </source>
</evidence>
<accession>A0ABV6CF79</accession>
<keyword evidence="9" id="KW-1185">Reference proteome</keyword>
<evidence type="ECO:0000256" key="2">
    <source>
        <dbReference type="ARBA" id="ARBA00006577"/>
    </source>
</evidence>
<dbReference type="GO" id="GO:0003755">
    <property type="term" value="F:peptidyl-prolyl cis-trans isomerase activity"/>
    <property type="evidence" value="ECO:0007669"/>
    <property type="project" value="UniProtKB-EC"/>
</dbReference>
<sequence>MMPNFEDNTINTIKESSRVLIHFDLVLEDGSVAESTKAHNKPTLFQLGDGSLSSELESELMGLSIGDKKEFKLPPNAVFGEINPNLIQYFTPRDFLETGVPEIGTIMMFNTASGSQLAGVIKSVDEESITVDFNHPLAGKTVEFKVEIIDVDPIDPL</sequence>
<proteinExistence type="inferred from homology"/>
<comment type="similarity">
    <text evidence="2 6">Belongs to the FKBP-type PPIase family.</text>
</comment>
<dbReference type="InterPro" id="IPR001179">
    <property type="entry name" value="PPIase_FKBP_dom"/>
</dbReference>
<dbReference type="RefSeq" id="WP_385877893.1">
    <property type="nucleotide sequence ID" value="NZ_JBHLXE010000108.1"/>
</dbReference>
<keyword evidence="4 5" id="KW-0413">Isomerase</keyword>
<comment type="caution">
    <text evidence="8">The sequence shown here is derived from an EMBL/GenBank/DDBJ whole genome shotgun (WGS) entry which is preliminary data.</text>
</comment>
<feature type="domain" description="PPIase FKBP-type" evidence="7">
    <location>
        <begin position="16"/>
        <end position="106"/>
    </location>
</feature>
<evidence type="ECO:0000256" key="6">
    <source>
        <dbReference type="RuleBase" id="RU003915"/>
    </source>
</evidence>
<dbReference type="InterPro" id="IPR048261">
    <property type="entry name" value="SlpA/SlyD-like_ins_sf"/>
</dbReference>
<evidence type="ECO:0000256" key="1">
    <source>
        <dbReference type="ARBA" id="ARBA00000971"/>
    </source>
</evidence>
<comment type="catalytic activity">
    <reaction evidence="1 5 6">
        <text>[protein]-peptidylproline (omega=180) = [protein]-peptidylproline (omega=0)</text>
        <dbReference type="Rhea" id="RHEA:16237"/>
        <dbReference type="Rhea" id="RHEA-COMP:10747"/>
        <dbReference type="Rhea" id="RHEA-COMP:10748"/>
        <dbReference type="ChEBI" id="CHEBI:83833"/>
        <dbReference type="ChEBI" id="CHEBI:83834"/>
        <dbReference type="EC" id="5.2.1.8"/>
    </reaction>
</comment>
<evidence type="ECO:0000256" key="3">
    <source>
        <dbReference type="ARBA" id="ARBA00023110"/>
    </source>
</evidence>
<dbReference type="NCBIfam" id="NF011676">
    <property type="entry name" value="PRK15095.1"/>
    <property type="match status" value="1"/>
</dbReference>
<dbReference type="PANTHER" id="PTHR47861:SF4">
    <property type="entry name" value="FKBP-TYPE 16 KDA PEPTIDYL-PROLYL CIS-TRANS ISOMERASE"/>
    <property type="match status" value="1"/>
</dbReference>
<dbReference type="Pfam" id="PF00254">
    <property type="entry name" value="FKBP_C"/>
    <property type="match status" value="1"/>
</dbReference>